<gene>
    <name evidence="3" type="ORF">FHU29_003839</name>
</gene>
<dbReference type="EMBL" id="JACHWS010000003">
    <property type="protein sequence ID" value="MBB3039370.1"/>
    <property type="molecule type" value="Genomic_DNA"/>
</dbReference>
<evidence type="ECO:0000313" key="3">
    <source>
        <dbReference type="EMBL" id="MBB3039370.1"/>
    </source>
</evidence>
<reference evidence="3 4" key="1">
    <citation type="submission" date="2020-08" db="EMBL/GenBank/DDBJ databases">
        <title>Sequencing the genomes of 1000 actinobacteria strains.</title>
        <authorList>
            <person name="Klenk H.-P."/>
        </authorList>
    </citation>
    <scope>NUCLEOTIDE SEQUENCE [LARGE SCALE GENOMIC DNA]</scope>
    <source>
        <strain evidence="3 4">DSM 45258</strain>
    </source>
</reference>
<keyword evidence="2" id="KW-0472">Membrane</keyword>
<dbReference type="Proteomes" id="UP000567922">
    <property type="component" value="Unassembled WGS sequence"/>
</dbReference>
<organism evidence="3 4">
    <name type="scientific">Hoyosella altamirensis</name>
    <dbReference type="NCBI Taxonomy" id="616997"/>
    <lineage>
        <taxon>Bacteria</taxon>
        <taxon>Bacillati</taxon>
        <taxon>Actinomycetota</taxon>
        <taxon>Actinomycetes</taxon>
        <taxon>Mycobacteriales</taxon>
        <taxon>Hoyosellaceae</taxon>
        <taxon>Hoyosella</taxon>
    </lineage>
</organism>
<evidence type="ECO:0000256" key="1">
    <source>
        <dbReference type="SAM" id="MobiDB-lite"/>
    </source>
</evidence>
<keyword evidence="4" id="KW-1185">Reference proteome</keyword>
<feature type="transmembrane region" description="Helical" evidence="2">
    <location>
        <begin position="57"/>
        <end position="78"/>
    </location>
</feature>
<dbReference type="RefSeq" id="WP_157095321.1">
    <property type="nucleotide sequence ID" value="NZ_BDDI01000016.1"/>
</dbReference>
<evidence type="ECO:0000313" key="4">
    <source>
        <dbReference type="Proteomes" id="UP000567922"/>
    </source>
</evidence>
<keyword evidence="2" id="KW-1133">Transmembrane helix</keyword>
<name>A0A839RS42_9ACTN</name>
<feature type="transmembrane region" description="Helical" evidence="2">
    <location>
        <begin position="25"/>
        <end position="51"/>
    </location>
</feature>
<accession>A0A839RS42</accession>
<dbReference type="AlphaFoldDB" id="A0A839RS42"/>
<keyword evidence="2" id="KW-0812">Transmembrane</keyword>
<sequence>MAQESAVTSTRSPRRQEPSSRAETVALWVGMALFLIGVIALTSIFVIHIAGGAPITALYLISLLCPLGLTVAFFTTVLTGGRRRVK</sequence>
<feature type="compositionally biased region" description="Polar residues" evidence="1">
    <location>
        <begin position="1"/>
        <end position="11"/>
    </location>
</feature>
<protein>
    <submittedName>
        <fullName evidence="3">Putative membrane-anchored protein</fullName>
    </submittedName>
</protein>
<proteinExistence type="predicted"/>
<feature type="region of interest" description="Disordered" evidence="1">
    <location>
        <begin position="1"/>
        <end position="21"/>
    </location>
</feature>
<dbReference type="OrthoDB" id="9843821at2"/>
<comment type="caution">
    <text evidence="3">The sequence shown here is derived from an EMBL/GenBank/DDBJ whole genome shotgun (WGS) entry which is preliminary data.</text>
</comment>
<evidence type="ECO:0000256" key="2">
    <source>
        <dbReference type="SAM" id="Phobius"/>
    </source>
</evidence>